<evidence type="ECO:0000256" key="4">
    <source>
        <dbReference type="PROSITE-ProRule" id="PRU00169"/>
    </source>
</evidence>
<gene>
    <name evidence="7" type="ORF">HHL09_07890</name>
</gene>
<protein>
    <submittedName>
        <fullName evidence="7">Response regulator transcription factor</fullName>
    </submittedName>
</protein>
<sequence>MNMSGKTIHLIDDDEGCRRALSRLLRVEGYEVRDFSSAEDFLASCHAGEVDCLLLDVSLPGLGGLELQRRLVRAGARFPILFLTGNGDIPTAVQAIQAGAVDYLTKPVSGAVLFQAVRRALAFGAARKRESEESLRAATRFSRLTSREREVMERVVEGMPNKIIAADLGTCEQTVKVHRGRVMEKMEAESLADLIRMARHIEFSRKALELLPR</sequence>
<dbReference type="SUPFAM" id="SSF52172">
    <property type="entry name" value="CheY-like"/>
    <property type="match status" value="1"/>
</dbReference>
<dbReference type="PANTHER" id="PTHR44688:SF16">
    <property type="entry name" value="DNA-BINDING TRANSCRIPTIONAL ACTIVATOR DEVR_DOSR"/>
    <property type="match status" value="1"/>
</dbReference>
<dbReference type="PROSITE" id="PS50110">
    <property type="entry name" value="RESPONSE_REGULATORY"/>
    <property type="match status" value="1"/>
</dbReference>
<dbReference type="KEGG" id="luo:HHL09_07890"/>
<dbReference type="SMART" id="SM00421">
    <property type="entry name" value="HTH_LUXR"/>
    <property type="match status" value="1"/>
</dbReference>
<dbReference type="GO" id="GO:0000160">
    <property type="term" value="P:phosphorelay signal transduction system"/>
    <property type="evidence" value="ECO:0007669"/>
    <property type="project" value="InterPro"/>
</dbReference>
<dbReference type="InterPro" id="IPR000792">
    <property type="entry name" value="Tscrpt_reg_LuxR_C"/>
</dbReference>
<dbReference type="EMBL" id="CP051774">
    <property type="protein sequence ID" value="QJE95708.1"/>
    <property type="molecule type" value="Genomic_DNA"/>
</dbReference>
<feature type="domain" description="Response regulatory" evidence="6">
    <location>
        <begin position="7"/>
        <end position="121"/>
    </location>
</feature>
<evidence type="ECO:0000259" key="5">
    <source>
        <dbReference type="PROSITE" id="PS50043"/>
    </source>
</evidence>
<keyword evidence="2" id="KW-0238">DNA-binding</keyword>
<dbReference type="Pfam" id="PF00072">
    <property type="entry name" value="Response_reg"/>
    <property type="match status" value="1"/>
</dbReference>
<evidence type="ECO:0000256" key="1">
    <source>
        <dbReference type="ARBA" id="ARBA00023015"/>
    </source>
</evidence>
<dbReference type="Proteomes" id="UP000501812">
    <property type="component" value="Chromosome"/>
</dbReference>
<evidence type="ECO:0000313" key="8">
    <source>
        <dbReference type="Proteomes" id="UP000501812"/>
    </source>
</evidence>
<evidence type="ECO:0000256" key="2">
    <source>
        <dbReference type="ARBA" id="ARBA00023125"/>
    </source>
</evidence>
<dbReference type="InterPro" id="IPR016032">
    <property type="entry name" value="Sig_transdc_resp-reg_C-effctor"/>
</dbReference>
<keyword evidence="4" id="KW-0597">Phosphoprotein</keyword>
<keyword evidence="8" id="KW-1185">Reference proteome</keyword>
<dbReference type="GO" id="GO:0006355">
    <property type="term" value="P:regulation of DNA-templated transcription"/>
    <property type="evidence" value="ECO:0007669"/>
    <property type="project" value="InterPro"/>
</dbReference>
<dbReference type="SUPFAM" id="SSF46894">
    <property type="entry name" value="C-terminal effector domain of the bipartite response regulators"/>
    <property type="match status" value="1"/>
</dbReference>
<feature type="modified residue" description="4-aspartylphosphate" evidence="4">
    <location>
        <position position="56"/>
    </location>
</feature>
<dbReference type="Pfam" id="PF00196">
    <property type="entry name" value="GerE"/>
    <property type="match status" value="1"/>
</dbReference>
<proteinExistence type="predicted"/>
<reference evidence="7 8" key="1">
    <citation type="submission" date="2020-04" db="EMBL/GenBank/DDBJ databases">
        <title>Luteolibacter sp. G-1-1-1 isolated from soil.</title>
        <authorList>
            <person name="Dahal R.H."/>
        </authorList>
    </citation>
    <scope>NUCLEOTIDE SEQUENCE [LARGE SCALE GENOMIC DNA]</scope>
    <source>
        <strain evidence="7 8">G-1-1-1</strain>
    </source>
</reference>
<keyword evidence="1" id="KW-0805">Transcription regulation</keyword>
<dbReference type="InterPro" id="IPR011006">
    <property type="entry name" value="CheY-like_superfamily"/>
</dbReference>
<dbReference type="CDD" id="cd06170">
    <property type="entry name" value="LuxR_C_like"/>
    <property type="match status" value="1"/>
</dbReference>
<organism evidence="7 8">
    <name type="scientific">Luteolibacter luteus</name>
    <dbReference type="NCBI Taxonomy" id="2728835"/>
    <lineage>
        <taxon>Bacteria</taxon>
        <taxon>Pseudomonadati</taxon>
        <taxon>Verrucomicrobiota</taxon>
        <taxon>Verrucomicrobiia</taxon>
        <taxon>Verrucomicrobiales</taxon>
        <taxon>Verrucomicrobiaceae</taxon>
        <taxon>Luteolibacter</taxon>
    </lineage>
</organism>
<evidence type="ECO:0000259" key="6">
    <source>
        <dbReference type="PROSITE" id="PS50110"/>
    </source>
</evidence>
<keyword evidence="3" id="KW-0804">Transcription</keyword>
<accession>A0A858RGQ7</accession>
<evidence type="ECO:0000313" key="7">
    <source>
        <dbReference type="EMBL" id="QJE95708.1"/>
    </source>
</evidence>
<dbReference type="PRINTS" id="PR00038">
    <property type="entry name" value="HTHLUXR"/>
</dbReference>
<dbReference type="Gene3D" id="1.10.10.10">
    <property type="entry name" value="Winged helix-like DNA-binding domain superfamily/Winged helix DNA-binding domain"/>
    <property type="match status" value="1"/>
</dbReference>
<dbReference type="GO" id="GO:0003677">
    <property type="term" value="F:DNA binding"/>
    <property type="evidence" value="ECO:0007669"/>
    <property type="project" value="UniProtKB-KW"/>
</dbReference>
<dbReference type="PROSITE" id="PS50043">
    <property type="entry name" value="HTH_LUXR_2"/>
    <property type="match status" value="1"/>
</dbReference>
<dbReference type="InterPro" id="IPR001789">
    <property type="entry name" value="Sig_transdc_resp-reg_receiver"/>
</dbReference>
<dbReference type="PANTHER" id="PTHR44688">
    <property type="entry name" value="DNA-BINDING TRANSCRIPTIONAL ACTIVATOR DEVR_DOSR"/>
    <property type="match status" value="1"/>
</dbReference>
<feature type="domain" description="HTH luxR-type" evidence="5">
    <location>
        <begin position="137"/>
        <end position="202"/>
    </location>
</feature>
<evidence type="ECO:0000256" key="3">
    <source>
        <dbReference type="ARBA" id="ARBA00023163"/>
    </source>
</evidence>
<dbReference type="CDD" id="cd17537">
    <property type="entry name" value="REC_FixJ"/>
    <property type="match status" value="1"/>
</dbReference>
<dbReference type="Gene3D" id="3.40.50.2300">
    <property type="match status" value="1"/>
</dbReference>
<dbReference type="AlphaFoldDB" id="A0A858RGQ7"/>
<dbReference type="SMART" id="SM00448">
    <property type="entry name" value="REC"/>
    <property type="match status" value="1"/>
</dbReference>
<name>A0A858RGQ7_9BACT</name>
<dbReference type="InterPro" id="IPR036388">
    <property type="entry name" value="WH-like_DNA-bd_sf"/>
</dbReference>